<evidence type="ECO:0000313" key="8">
    <source>
        <dbReference type="Proteomes" id="UP000494163"/>
    </source>
</evidence>
<dbReference type="PANTHER" id="PTHR12290">
    <property type="entry name" value="CORNICHON-RELATED"/>
    <property type="match status" value="1"/>
</dbReference>
<keyword evidence="8" id="KW-1185">Reference proteome</keyword>
<evidence type="ECO:0000313" key="7">
    <source>
        <dbReference type="EMBL" id="ALC38610.1"/>
    </source>
</evidence>
<keyword evidence="5 6" id="KW-0472">Membrane</keyword>
<sequence length="157" mass="18300">MFLPDTAVFCITQLVYGAILLLLIYYVLTLADLECDYLNAQECCHRLNFWVIPKFGSHALLCGLLLISGHWIMFLLNLPMALWLFYELHRQRRDSLGVYDPVDIHSRGLLKVHLRNCMIYLGYYFVMFFVGLYCLISSLIKGDPIKRHEDDEIVTGF</sequence>
<proteinExistence type="inferred from homology"/>
<evidence type="ECO:0000256" key="1">
    <source>
        <dbReference type="ARBA" id="ARBA00004141"/>
    </source>
</evidence>
<protein>
    <submittedName>
        <fullName evidence="7">Cnir</fullName>
    </submittedName>
</protein>
<evidence type="ECO:0000256" key="2">
    <source>
        <dbReference type="ARBA" id="ARBA00010095"/>
    </source>
</evidence>
<dbReference type="InterPro" id="IPR003377">
    <property type="entry name" value="Cornichon"/>
</dbReference>
<evidence type="ECO:0000256" key="3">
    <source>
        <dbReference type="ARBA" id="ARBA00022692"/>
    </source>
</evidence>
<evidence type="ECO:0000256" key="5">
    <source>
        <dbReference type="ARBA" id="ARBA00023136"/>
    </source>
</evidence>
<comment type="similarity">
    <text evidence="2">Belongs to the cornichon family.</text>
</comment>
<feature type="transmembrane region" description="Helical" evidence="6">
    <location>
        <begin position="7"/>
        <end position="28"/>
    </location>
</feature>
<evidence type="ECO:0000256" key="6">
    <source>
        <dbReference type="SAM" id="Phobius"/>
    </source>
</evidence>
<name>A0A0M4EB63_DROBS</name>
<dbReference type="OrthoDB" id="8775810at2759"/>
<feature type="transmembrane region" description="Helical" evidence="6">
    <location>
        <begin position="58"/>
        <end position="86"/>
    </location>
</feature>
<evidence type="ECO:0000256" key="4">
    <source>
        <dbReference type="ARBA" id="ARBA00022989"/>
    </source>
</evidence>
<dbReference type="STRING" id="30019.A0A0M4EB63"/>
<gene>
    <name evidence="7" type="ORF">Dbus_chr2Lg695</name>
</gene>
<feature type="transmembrane region" description="Helical" evidence="6">
    <location>
        <begin position="117"/>
        <end position="140"/>
    </location>
</feature>
<dbReference type="OMA" id="HKKECFI"/>
<keyword evidence="3 6" id="KW-0812">Transmembrane</keyword>
<dbReference type="SMART" id="SM01398">
    <property type="entry name" value="Cornichon"/>
    <property type="match status" value="1"/>
</dbReference>
<dbReference type="AlphaFoldDB" id="A0A0M4EB63"/>
<dbReference type="Proteomes" id="UP000494163">
    <property type="component" value="Chromosome 2L"/>
</dbReference>
<dbReference type="GO" id="GO:0016192">
    <property type="term" value="P:vesicle-mediated transport"/>
    <property type="evidence" value="ECO:0007669"/>
    <property type="project" value="InterPro"/>
</dbReference>
<reference evidence="7 8" key="1">
    <citation type="submission" date="2015-08" db="EMBL/GenBank/DDBJ databases">
        <title>Ancestral chromatin configuration constrains chromatin evolution on differentiating sex chromosomes in Drosophila.</title>
        <authorList>
            <person name="Zhou Q."/>
            <person name="Bachtrog D."/>
        </authorList>
    </citation>
    <scope>NUCLEOTIDE SEQUENCE [LARGE SCALE GENOMIC DNA]</scope>
    <source>
        <tissue evidence="7">Whole larvae</tissue>
    </source>
</reference>
<organism evidence="7 8">
    <name type="scientific">Drosophila busckii</name>
    <name type="common">Fruit fly</name>
    <dbReference type="NCBI Taxonomy" id="30019"/>
    <lineage>
        <taxon>Eukaryota</taxon>
        <taxon>Metazoa</taxon>
        <taxon>Ecdysozoa</taxon>
        <taxon>Arthropoda</taxon>
        <taxon>Hexapoda</taxon>
        <taxon>Insecta</taxon>
        <taxon>Pterygota</taxon>
        <taxon>Neoptera</taxon>
        <taxon>Endopterygota</taxon>
        <taxon>Diptera</taxon>
        <taxon>Brachycera</taxon>
        <taxon>Muscomorpha</taxon>
        <taxon>Ephydroidea</taxon>
        <taxon>Drosophilidae</taxon>
        <taxon>Drosophila</taxon>
    </lineage>
</organism>
<accession>A0A0M4EB63</accession>
<keyword evidence="4 6" id="KW-1133">Transmembrane helix</keyword>
<comment type="subcellular location">
    <subcellularLocation>
        <location evidence="1">Membrane</location>
        <topology evidence="1">Multi-pass membrane protein</topology>
    </subcellularLocation>
</comment>
<dbReference type="GO" id="GO:0016020">
    <property type="term" value="C:membrane"/>
    <property type="evidence" value="ECO:0007669"/>
    <property type="project" value="UniProtKB-SubCell"/>
</dbReference>
<dbReference type="EMBL" id="CP012523">
    <property type="protein sequence ID" value="ALC38610.1"/>
    <property type="molecule type" value="Genomic_DNA"/>
</dbReference>
<dbReference type="Pfam" id="PF03311">
    <property type="entry name" value="Cornichon"/>
    <property type="match status" value="1"/>
</dbReference>